<reference evidence="3 4" key="1">
    <citation type="journal article" date="2018" name="Biotechnol. Biofuels">
        <title>Integrative visual omics of the white-rot fungus Polyporus brumalis exposes the biotechnological potential of its oxidative enzymes for delignifying raw plant biomass.</title>
        <authorList>
            <person name="Miyauchi S."/>
            <person name="Rancon A."/>
            <person name="Drula E."/>
            <person name="Hage H."/>
            <person name="Chaduli D."/>
            <person name="Favel A."/>
            <person name="Grisel S."/>
            <person name="Henrissat B."/>
            <person name="Herpoel-Gimbert I."/>
            <person name="Ruiz-Duenas F.J."/>
            <person name="Chevret D."/>
            <person name="Hainaut M."/>
            <person name="Lin J."/>
            <person name="Wang M."/>
            <person name="Pangilinan J."/>
            <person name="Lipzen A."/>
            <person name="Lesage-Meessen L."/>
            <person name="Navarro D."/>
            <person name="Riley R."/>
            <person name="Grigoriev I.V."/>
            <person name="Zhou S."/>
            <person name="Raouche S."/>
            <person name="Rosso M.N."/>
        </authorList>
    </citation>
    <scope>NUCLEOTIDE SEQUENCE [LARGE SCALE GENOMIC DNA]</scope>
    <source>
        <strain evidence="3 4">BRFM 1820</strain>
    </source>
</reference>
<keyword evidence="2" id="KW-1133">Transmembrane helix</keyword>
<feature type="transmembrane region" description="Helical" evidence="2">
    <location>
        <begin position="303"/>
        <end position="326"/>
    </location>
</feature>
<dbReference type="OrthoDB" id="3341077at2759"/>
<dbReference type="Proteomes" id="UP000256964">
    <property type="component" value="Unassembled WGS sequence"/>
</dbReference>
<feature type="transmembrane region" description="Helical" evidence="2">
    <location>
        <begin position="72"/>
        <end position="100"/>
    </location>
</feature>
<evidence type="ECO:0000256" key="1">
    <source>
        <dbReference type="SAM" id="MobiDB-lite"/>
    </source>
</evidence>
<name>A0A371CY26_9APHY</name>
<organism evidence="3 4">
    <name type="scientific">Lentinus brumalis</name>
    <dbReference type="NCBI Taxonomy" id="2498619"/>
    <lineage>
        <taxon>Eukaryota</taxon>
        <taxon>Fungi</taxon>
        <taxon>Dikarya</taxon>
        <taxon>Basidiomycota</taxon>
        <taxon>Agaricomycotina</taxon>
        <taxon>Agaricomycetes</taxon>
        <taxon>Polyporales</taxon>
        <taxon>Polyporaceae</taxon>
        <taxon>Lentinus</taxon>
    </lineage>
</organism>
<feature type="transmembrane region" description="Helical" evidence="2">
    <location>
        <begin position="220"/>
        <end position="245"/>
    </location>
</feature>
<evidence type="ECO:0000313" key="3">
    <source>
        <dbReference type="EMBL" id="RDX45176.1"/>
    </source>
</evidence>
<protein>
    <submittedName>
        <fullName evidence="3">Uncharacterized protein</fullName>
    </submittedName>
</protein>
<feature type="transmembrane region" description="Helical" evidence="2">
    <location>
        <begin position="112"/>
        <end position="133"/>
    </location>
</feature>
<feature type="transmembrane region" description="Helical" evidence="2">
    <location>
        <begin position="273"/>
        <end position="297"/>
    </location>
</feature>
<dbReference type="EMBL" id="KZ857440">
    <property type="protein sequence ID" value="RDX45176.1"/>
    <property type="molecule type" value="Genomic_DNA"/>
</dbReference>
<keyword evidence="2" id="KW-0812">Transmembrane</keyword>
<feature type="region of interest" description="Disordered" evidence="1">
    <location>
        <begin position="336"/>
        <end position="397"/>
    </location>
</feature>
<feature type="transmembrane region" description="Helical" evidence="2">
    <location>
        <begin position="153"/>
        <end position="173"/>
    </location>
</feature>
<keyword evidence="4" id="KW-1185">Reference proteome</keyword>
<dbReference type="AlphaFoldDB" id="A0A371CY26"/>
<feature type="transmembrane region" description="Helical" evidence="2">
    <location>
        <begin position="185"/>
        <end position="208"/>
    </location>
</feature>
<proteinExistence type="predicted"/>
<feature type="compositionally biased region" description="Low complexity" evidence="1">
    <location>
        <begin position="342"/>
        <end position="364"/>
    </location>
</feature>
<accession>A0A371CY26</accession>
<evidence type="ECO:0000256" key="2">
    <source>
        <dbReference type="SAM" id="Phobius"/>
    </source>
</evidence>
<keyword evidence="2" id="KW-0472">Membrane</keyword>
<sequence>MSVFALSITSLRPNISSRVEERMLLNSACATVRWRLIYGSREHDAQEQRHVALTSLRSCPLRPSWMALTNDLAALVGFACEAVCWGVYSVLFLAAVFLLIRRLPTNGINVNILAAICLLYMCCTAHFVLEFNHYYTTLVSTGVNGFANETKPLLGADILISLCDLLGDFILLYRCWIVWERRYCVIILPALTALAGFACVMGVAHIVMTLDHTDPVVPVALVPLGLAGYSLPLATNFMATILIVAKLWSIMGRTGAGPVAGLYRSARTTGRTAVAIIVESGLLYLVTQLIFVVLFSLGHPAQAILAVVAVQIYGIAPTLIIIRVALGITSEHTIQQTPTARSGSGWQSSSLGGPRPSGLPGIRSHGTEETLHSSGDGDSAEMKVLDGPGRTGRGHAV</sequence>
<gene>
    <name evidence="3" type="ORF">OH76DRAFT_1408302</name>
</gene>
<evidence type="ECO:0000313" key="4">
    <source>
        <dbReference type="Proteomes" id="UP000256964"/>
    </source>
</evidence>